<dbReference type="STRING" id="575540.Isop_3033"/>
<dbReference type="InParanoid" id="E8R2V1"/>
<accession>E8R2V1</accession>
<evidence type="ECO:0000256" key="2">
    <source>
        <dbReference type="ARBA" id="ARBA00022748"/>
    </source>
</evidence>
<dbReference type="GO" id="GO:0016491">
    <property type="term" value="F:oxidoreductase activity"/>
    <property type="evidence" value="ECO:0007669"/>
    <property type="project" value="InterPro"/>
</dbReference>
<dbReference type="PROSITE" id="PS00194">
    <property type="entry name" value="THIOREDOXIN_1"/>
    <property type="match status" value="1"/>
</dbReference>
<dbReference type="GO" id="GO:0030313">
    <property type="term" value="C:cell envelope"/>
    <property type="evidence" value="ECO:0007669"/>
    <property type="project" value="UniProtKB-SubCell"/>
</dbReference>
<evidence type="ECO:0000256" key="1">
    <source>
        <dbReference type="ARBA" id="ARBA00004196"/>
    </source>
</evidence>
<dbReference type="eggNOG" id="COG0526">
    <property type="taxonomic scope" value="Bacteria"/>
</dbReference>
<dbReference type="InterPro" id="IPR013740">
    <property type="entry name" value="Redoxin"/>
</dbReference>
<dbReference type="EMBL" id="CP002353">
    <property type="protein sequence ID" value="ADV63598.1"/>
    <property type="molecule type" value="Genomic_DNA"/>
</dbReference>
<dbReference type="CDD" id="cd02966">
    <property type="entry name" value="TlpA_like_family"/>
    <property type="match status" value="1"/>
</dbReference>
<feature type="compositionally biased region" description="Gly residues" evidence="4">
    <location>
        <begin position="796"/>
        <end position="808"/>
    </location>
</feature>
<feature type="region of interest" description="Disordered" evidence="4">
    <location>
        <begin position="930"/>
        <end position="966"/>
    </location>
</feature>
<evidence type="ECO:0000313" key="7">
    <source>
        <dbReference type="Proteomes" id="UP000008631"/>
    </source>
</evidence>
<dbReference type="PANTHER" id="PTHR42852">
    <property type="entry name" value="THIOL:DISULFIDE INTERCHANGE PROTEIN DSBE"/>
    <property type="match status" value="1"/>
</dbReference>
<feature type="region of interest" description="Disordered" evidence="4">
    <location>
        <begin position="779"/>
        <end position="849"/>
    </location>
</feature>
<dbReference type="Proteomes" id="UP000008631">
    <property type="component" value="Chromosome"/>
</dbReference>
<dbReference type="InterPro" id="IPR017937">
    <property type="entry name" value="Thioredoxin_CS"/>
</dbReference>
<dbReference type="InterPro" id="IPR050553">
    <property type="entry name" value="Thioredoxin_ResA/DsbE_sf"/>
</dbReference>
<dbReference type="OrthoDB" id="261881at2"/>
<dbReference type="InterPro" id="IPR013766">
    <property type="entry name" value="Thioredoxin_domain"/>
</dbReference>
<dbReference type="Gene3D" id="3.40.30.10">
    <property type="entry name" value="Glutaredoxin"/>
    <property type="match status" value="1"/>
</dbReference>
<protein>
    <submittedName>
        <fullName evidence="6">Redoxin domain protein</fullName>
    </submittedName>
</protein>
<evidence type="ECO:0000256" key="4">
    <source>
        <dbReference type="SAM" id="MobiDB-lite"/>
    </source>
</evidence>
<keyword evidence="2" id="KW-0201">Cytochrome c-type biogenesis</keyword>
<proteinExistence type="predicted"/>
<evidence type="ECO:0000259" key="5">
    <source>
        <dbReference type="PROSITE" id="PS51352"/>
    </source>
</evidence>
<dbReference type="PANTHER" id="PTHR42852:SF17">
    <property type="entry name" value="THIOREDOXIN-LIKE PROTEIN HI_1115"/>
    <property type="match status" value="1"/>
</dbReference>
<keyword evidence="7" id="KW-1185">Reference proteome</keyword>
<evidence type="ECO:0000313" key="6">
    <source>
        <dbReference type="EMBL" id="ADV63598.1"/>
    </source>
</evidence>
<keyword evidence="3" id="KW-0676">Redox-active center</keyword>
<reference evidence="6 7" key="2">
    <citation type="journal article" date="2011" name="Stand. Genomic Sci.">
        <title>Complete genome sequence of Isosphaera pallida type strain (IS1B).</title>
        <authorList>
            <consortium name="US DOE Joint Genome Institute (JGI-PGF)"/>
            <person name="Goker M."/>
            <person name="Cleland D."/>
            <person name="Saunders E."/>
            <person name="Lapidus A."/>
            <person name="Nolan M."/>
            <person name="Lucas S."/>
            <person name="Hammon N."/>
            <person name="Deshpande S."/>
            <person name="Cheng J.F."/>
            <person name="Tapia R."/>
            <person name="Han C."/>
            <person name="Goodwin L."/>
            <person name="Pitluck S."/>
            <person name="Liolios K."/>
            <person name="Pagani I."/>
            <person name="Ivanova N."/>
            <person name="Mavromatis K."/>
            <person name="Pati A."/>
            <person name="Chen A."/>
            <person name="Palaniappan K."/>
            <person name="Land M."/>
            <person name="Hauser L."/>
            <person name="Chang Y.J."/>
            <person name="Jeffries C.D."/>
            <person name="Detter J.C."/>
            <person name="Beck B."/>
            <person name="Woyke T."/>
            <person name="Bristow J."/>
            <person name="Eisen J.A."/>
            <person name="Markowitz V."/>
            <person name="Hugenholtz P."/>
            <person name="Kyrpides N.C."/>
            <person name="Klenk H.P."/>
        </authorList>
    </citation>
    <scope>NUCLEOTIDE SEQUENCE [LARGE SCALE GENOMIC DNA]</scope>
    <source>
        <strain evidence="7">ATCC 43644 / DSM 9630 / IS1B</strain>
    </source>
</reference>
<dbReference type="AlphaFoldDB" id="E8R2V1"/>
<dbReference type="GO" id="GO:0017004">
    <property type="term" value="P:cytochrome complex assembly"/>
    <property type="evidence" value="ECO:0007669"/>
    <property type="project" value="UniProtKB-KW"/>
</dbReference>
<gene>
    <name evidence="6" type="ordered locus">Isop_3033</name>
</gene>
<evidence type="ECO:0000256" key="3">
    <source>
        <dbReference type="ARBA" id="ARBA00023284"/>
    </source>
</evidence>
<reference key="1">
    <citation type="submission" date="2010-11" db="EMBL/GenBank/DDBJ databases">
        <title>The complete sequence of chromosome of Isophaera pallida ATCC 43644.</title>
        <authorList>
            <consortium name="US DOE Joint Genome Institute (JGI-PGF)"/>
            <person name="Lucas S."/>
            <person name="Copeland A."/>
            <person name="Lapidus A."/>
            <person name="Bruce D."/>
            <person name="Goodwin L."/>
            <person name="Pitluck S."/>
            <person name="Kyrpides N."/>
            <person name="Mavromatis K."/>
            <person name="Pagani I."/>
            <person name="Ivanova N."/>
            <person name="Saunders E."/>
            <person name="Brettin T."/>
            <person name="Detter J.C."/>
            <person name="Han C."/>
            <person name="Tapia R."/>
            <person name="Land M."/>
            <person name="Hauser L."/>
            <person name="Markowitz V."/>
            <person name="Cheng J.-F."/>
            <person name="Hugenholtz P."/>
            <person name="Woyke T."/>
            <person name="Wu D."/>
            <person name="Eisen J.A."/>
        </authorList>
    </citation>
    <scope>NUCLEOTIDE SEQUENCE</scope>
    <source>
        <strain>ATCC 43644</strain>
    </source>
</reference>
<dbReference type="PROSITE" id="PS51352">
    <property type="entry name" value="THIOREDOXIN_2"/>
    <property type="match status" value="1"/>
</dbReference>
<sequence>MKVWQNERSRIRRGTTSVAAWVGWWVPVILTLAAMGQPASARLADNGPGRYIPVDPRPSVVVEVVGIDNLKTEWQRAAASKIVNEGNVGPMLEALLIQAADQMLPPLPDRKLQGRDVALVVTHLLQKGGVLALSITPEDSAGVVFAALAGVGSSREAQAAFAKLLTFGQTPTVAKLSNGRSAVVSEVMGMWWLEPETGVLVLTSSPKTAEMVLKTAANPGSSWLQSDARAKLVGPRDGVTPFLAASVDLQSIGSAVGERANTPLPVDLKALGLDGVTSLEFVMGLQGEAMTTTIRLNAPAPRRGLVALLDGQPTVNPARLMGMPREAKEFTVVAADAGLLFDKIRQLAQNIGGAEVVGQFDEAIAKIEAARKLNVRDDILGGIGPNFAFYLQGPAPILGAPGAAPNPLTILTGLTLNPPKFTAIAEVRDPKRFANSLDGLVNLINEAMESAGQLAGGAGLGGGSVEDRKGSKPSFTFTRLNSDGTDTPASLADYQGKVVLVDFWATWCGPCLRELPEIEKLARDYERKKKEVVVLALSQDEGRQGESTRPLIEETLNKNRLGLMEVSNVVVGMDPTGSVGRQLGVEAFPTVLLIDQKGVIRSIHVGYSPEVRKTLTAEIDRLLAGRALPGESRGSGTAGGSTAGLAFRRSSASETPTYILTIPKDALPTPLPASVAPAIVMGQRHVALGLNAKVARDALAAADAGALEVSALDPAIAKALGAAPRDAMALALSDPRATLPNAIKTWPQVFAATLNQVLTGAAAAVPAGGGQAGFGPGGGQAGFGPGDLDEEERGGRVGGFGPPGGSGRGLVPAIGPGGGSSAGMANQPPPGGSSGITLPGGPGGLGGAGGATGPIRFVVPTQAEPKTDVIKSLLFPSTFTIRINDAGLELTTREAFPDLMGSTPISFVIGFLNGFLNASMSSPVGVPGVPGGPGGFAQPPGGFGQPGLAPGPGGSGRSGGPGTIRP</sequence>
<dbReference type="SUPFAM" id="SSF52833">
    <property type="entry name" value="Thioredoxin-like"/>
    <property type="match status" value="1"/>
</dbReference>
<dbReference type="Pfam" id="PF08534">
    <property type="entry name" value="Redoxin"/>
    <property type="match status" value="1"/>
</dbReference>
<comment type="subcellular location">
    <subcellularLocation>
        <location evidence="1">Cell envelope</location>
    </subcellularLocation>
</comment>
<feature type="compositionally biased region" description="Gly residues" evidence="4">
    <location>
        <begin position="832"/>
        <end position="849"/>
    </location>
</feature>
<name>E8R2V1_ISOPI</name>
<organism evidence="6 7">
    <name type="scientific">Isosphaera pallida (strain ATCC 43644 / DSM 9630 / IS1B)</name>
    <dbReference type="NCBI Taxonomy" id="575540"/>
    <lineage>
        <taxon>Bacteria</taxon>
        <taxon>Pseudomonadati</taxon>
        <taxon>Planctomycetota</taxon>
        <taxon>Planctomycetia</taxon>
        <taxon>Isosphaerales</taxon>
        <taxon>Isosphaeraceae</taxon>
        <taxon>Isosphaera</taxon>
    </lineage>
</organism>
<dbReference type="InterPro" id="IPR036249">
    <property type="entry name" value="Thioredoxin-like_sf"/>
</dbReference>
<dbReference type="HOGENOM" id="CLU_306485_0_0_0"/>
<feature type="domain" description="Thioredoxin" evidence="5">
    <location>
        <begin position="466"/>
        <end position="624"/>
    </location>
</feature>
<dbReference type="KEGG" id="ipa:Isop_3033"/>